<evidence type="ECO:0000313" key="5">
    <source>
        <dbReference type="Proteomes" id="UP000597762"/>
    </source>
</evidence>
<dbReference type="OrthoDB" id="341259at2759"/>
<sequence>MVHRKDALLKFTQQNKSMRKSSDCDILPYLLHSLDSVKNYFLDVSAVKAGHESSSREIRKLFSKYPLKSPESRSNSTSEVALQREISADLSVQVIQNLSFGNDLKSEMVQLRKSPNGKETVTNERPSSAPPPPPSRNSFVVKSGSENIEDWEVVENLQLSSENTGNQKLIDNIQDKEPVDSLSVFPSDDMDGNEASFLGLSLEEHRSRLSSLSKSDVQNKSDQQKKEDDIINASQHLDETQLISYDHGFSFISGNATPKMGRNTSLRRQILILRQENNQLREMLHENQNKIKNQEEQMRQLENSLLEKEEKNATFTAEDFKILDEDEDGNEDQKQVIENEAEDEINLNEKLSKLMKENKQFLERLELSNQVLDQENHDKKVSNLLQENLNLMQNLEQLTKKISSVTSDFTNEPNEKLLQVADLSKEELEVADPPESLQGIQELSDLKEKHVRLQSDYNNLVSNRDKLQEEYEQVQEEKDKLIFIQQRLKQNNEQATKQNCNLLNMKDNLQQELEEMIEQNKNLQEKYNRICEKTELLEKTVANLSASENTQKLIPDHFDETKELLEANKIVGSQEDNKAEEEEELNVLQLENSLLEEQCRKLLVEKDILEEANVEIKDAHDATVQLMNSEKEELQAEKLKLAEKLEEVTKENDNLQQKYNKVMQEIHLKYQDEDKQSNAENNHDTNSKIQMLENENTRLQQQIMQTEKRYEEIVENYRLHLISAVQGYIDPDVEKALNWFSFSFFLFVPSFLSFSSSFLPSFLPFFFPFLFLPFLPSFLSSFLPFLFLPFFPSFPSFFLFFLPFFLLFLLFLSFFSFFFLFIAKAYCYKFKENCHSGIFFFFIACMYHDAIRKISK</sequence>
<keyword evidence="1" id="KW-0175">Coiled coil</keyword>
<gene>
    <name evidence="4" type="ORF">SPHA_29778</name>
</gene>
<proteinExistence type="predicted"/>
<evidence type="ECO:0000313" key="4">
    <source>
        <dbReference type="EMBL" id="CAE1255699.1"/>
    </source>
</evidence>
<dbReference type="AlphaFoldDB" id="A0A812C8L2"/>
<evidence type="ECO:0000256" key="2">
    <source>
        <dbReference type="SAM" id="MobiDB-lite"/>
    </source>
</evidence>
<keyword evidence="3" id="KW-0472">Membrane</keyword>
<evidence type="ECO:0000256" key="3">
    <source>
        <dbReference type="SAM" id="Phobius"/>
    </source>
</evidence>
<feature type="region of interest" description="Disordered" evidence="2">
    <location>
        <begin position="112"/>
        <end position="141"/>
    </location>
</feature>
<feature type="transmembrane region" description="Helical" evidence="3">
    <location>
        <begin position="797"/>
        <end position="822"/>
    </location>
</feature>
<accession>A0A812C8L2</accession>
<feature type="transmembrane region" description="Helical" evidence="3">
    <location>
        <begin position="766"/>
        <end position="791"/>
    </location>
</feature>
<evidence type="ECO:0000256" key="1">
    <source>
        <dbReference type="SAM" id="Coils"/>
    </source>
</evidence>
<feature type="coiled-coil region" evidence="1">
    <location>
        <begin position="564"/>
        <end position="716"/>
    </location>
</feature>
<keyword evidence="3" id="KW-0812">Transmembrane</keyword>
<feature type="coiled-coil region" evidence="1">
    <location>
        <begin position="263"/>
        <end position="408"/>
    </location>
</feature>
<protein>
    <submittedName>
        <fullName evidence="4">Uncharacterized protein</fullName>
    </submittedName>
</protein>
<dbReference type="EMBL" id="CAHIKZ030001192">
    <property type="protein sequence ID" value="CAE1255699.1"/>
    <property type="molecule type" value="Genomic_DNA"/>
</dbReference>
<feature type="transmembrane region" description="Helical" evidence="3">
    <location>
        <begin position="736"/>
        <end position="754"/>
    </location>
</feature>
<organism evidence="4 5">
    <name type="scientific">Acanthosepion pharaonis</name>
    <name type="common">Pharaoh cuttlefish</name>
    <name type="synonym">Sepia pharaonis</name>
    <dbReference type="NCBI Taxonomy" id="158019"/>
    <lineage>
        <taxon>Eukaryota</taxon>
        <taxon>Metazoa</taxon>
        <taxon>Spiralia</taxon>
        <taxon>Lophotrochozoa</taxon>
        <taxon>Mollusca</taxon>
        <taxon>Cephalopoda</taxon>
        <taxon>Coleoidea</taxon>
        <taxon>Decapodiformes</taxon>
        <taxon>Sepiida</taxon>
        <taxon>Sepiina</taxon>
        <taxon>Sepiidae</taxon>
        <taxon>Acanthosepion</taxon>
    </lineage>
</organism>
<keyword evidence="3" id="KW-1133">Transmembrane helix</keyword>
<comment type="caution">
    <text evidence="4">The sequence shown here is derived from an EMBL/GenBank/DDBJ whole genome shotgun (WGS) entry which is preliminary data.</text>
</comment>
<name>A0A812C8L2_ACAPH</name>
<keyword evidence="5" id="KW-1185">Reference proteome</keyword>
<dbReference type="Proteomes" id="UP000597762">
    <property type="component" value="Unassembled WGS sequence"/>
</dbReference>
<reference evidence="4" key="1">
    <citation type="submission" date="2021-01" db="EMBL/GenBank/DDBJ databases">
        <authorList>
            <person name="Li R."/>
            <person name="Bekaert M."/>
        </authorList>
    </citation>
    <scope>NUCLEOTIDE SEQUENCE</scope>
    <source>
        <strain evidence="4">Farmed</strain>
    </source>
</reference>
<feature type="coiled-coil region" evidence="1">
    <location>
        <begin position="443"/>
        <end position="540"/>
    </location>
</feature>
<dbReference type="Gene3D" id="1.20.5.400">
    <property type="match status" value="1"/>
</dbReference>